<accession>G9YUQ4</accession>
<proteinExistence type="predicted"/>
<name>G9YUQ4_FLAPL</name>
<dbReference type="AlphaFoldDB" id="G9YUQ4"/>
<gene>
    <name evidence="1" type="ORF">HMPREF0372_03268</name>
</gene>
<dbReference type="EMBL" id="AGCK01000264">
    <property type="protein sequence ID" value="EHM41745.1"/>
    <property type="molecule type" value="Genomic_DNA"/>
</dbReference>
<dbReference type="HOGENOM" id="CLU_188304_0_0_9"/>
<evidence type="ECO:0000313" key="2">
    <source>
        <dbReference type="Proteomes" id="UP000004459"/>
    </source>
</evidence>
<reference evidence="1 2" key="1">
    <citation type="submission" date="2011-08" db="EMBL/GenBank/DDBJ databases">
        <authorList>
            <person name="Weinstock G."/>
            <person name="Sodergren E."/>
            <person name="Clifton S."/>
            <person name="Fulton L."/>
            <person name="Fulton B."/>
            <person name="Courtney L."/>
            <person name="Fronick C."/>
            <person name="Harrison M."/>
            <person name="Strong C."/>
            <person name="Farmer C."/>
            <person name="Delahaunty K."/>
            <person name="Markovic C."/>
            <person name="Hall O."/>
            <person name="Minx P."/>
            <person name="Tomlinson C."/>
            <person name="Mitreva M."/>
            <person name="Hou S."/>
            <person name="Chen J."/>
            <person name="Wollam A."/>
            <person name="Pepin K.H."/>
            <person name="Johnson M."/>
            <person name="Bhonagiri V."/>
            <person name="Zhang X."/>
            <person name="Suruliraj S."/>
            <person name="Warren W."/>
            <person name="Chinwalla A."/>
            <person name="Mardis E.R."/>
            <person name="Wilson R.K."/>
        </authorList>
    </citation>
    <scope>NUCLEOTIDE SEQUENCE [LARGE SCALE GENOMIC DNA]</scope>
    <source>
        <strain evidence="1 2">ATCC 29863</strain>
    </source>
</reference>
<comment type="caution">
    <text evidence="1">The sequence shown here is derived from an EMBL/GenBank/DDBJ whole genome shotgun (WGS) entry which is preliminary data.</text>
</comment>
<evidence type="ECO:0000313" key="1">
    <source>
        <dbReference type="EMBL" id="EHM41745.1"/>
    </source>
</evidence>
<dbReference type="Proteomes" id="UP000004459">
    <property type="component" value="Unassembled WGS sequence"/>
</dbReference>
<protein>
    <submittedName>
        <fullName evidence="1">Uncharacterized protein</fullName>
    </submittedName>
</protein>
<organism evidence="1 2">
    <name type="scientific">Flavonifractor plautii ATCC 29863</name>
    <dbReference type="NCBI Taxonomy" id="411475"/>
    <lineage>
        <taxon>Bacteria</taxon>
        <taxon>Bacillati</taxon>
        <taxon>Bacillota</taxon>
        <taxon>Clostridia</taxon>
        <taxon>Eubacteriales</taxon>
        <taxon>Oscillospiraceae</taxon>
        <taxon>Flavonifractor</taxon>
    </lineage>
</organism>
<sequence length="90" mass="10001">MCPDGLKARLRISAAFPAKPLRPPVTCFRRKQIYSTITAIELHVPVAFATAPAAKHVQEFHLIPLFRNKDACPLPDGSRVAHLPQKPDSY</sequence>